<dbReference type="OMA" id="YACRARI"/>
<evidence type="ECO:0000256" key="5">
    <source>
        <dbReference type="ARBA" id="ARBA00022737"/>
    </source>
</evidence>
<dbReference type="GO" id="GO:0008528">
    <property type="term" value="F:G protein-coupled peptide receptor activity"/>
    <property type="evidence" value="ECO:0000318"/>
    <property type="project" value="GO_Central"/>
</dbReference>
<dbReference type="eggNOG" id="KOG2087">
    <property type="taxonomic scope" value="Eukaryota"/>
</dbReference>
<keyword evidence="3" id="KW-0433">Leucine-rich repeat</keyword>
<dbReference type="InterPro" id="IPR032675">
    <property type="entry name" value="LRR_dom_sf"/>
</dbReference>
<reference evidence="14 15" key="1">
    <citation type="journal article" date="2007" name="Science">
        <title>Sea anemone genome reveals ancestral eumetazoan gene repertoire and genomic organization.</title>
        <authorList>
            <person name="Putnam N.H."/>
            <person name="Srivastava M."/>
            <person name="Hellsten U."/>
            <person name="Dirks B."/>
            <person name="Chapman J."/>
            <person name="Salamov A."/>
            <person name="Terry A."/>
            <person name="Shapiro H."/>
            <person name="Lindquist E."/>
            <person name="Kapitonov V.V."/>
            <person name="Jurka J."/>
            <person name="Genikhovich G."/>
            <person name="Grigoriev I.V."/>
            <person name="Lucas S.M."/>
            <person name="Steele R.E."/>
            <person name="Finnerty J.R."/>
            <person name="Technau U."/>
            <person name="Martindale M.Q."/>
            <person name="Rokhsar D.S."/>
        </authorList>
    </citation>
    <scope>NUCLEOTIDE SEQUENCE [LARGE SCALE GENOMIC DNA]</scope>
    <source>
        <strain evidence="15">CH2 X CH6</strain>
    </source>
</reference>
<evidence type="ECO:0000256" key="11">
    <source>
        <dbReference type="SAM" id="MobiDB-lite"/>
    </source>
</evidence>
<gene>
    <name evidence="14" type="ORF">NEMVEDRAFT_v1g213293</name>
</gene>
<sequence length="539" mass="60689">MQLFPAFLIFTHRIGGGLPPGRVNWCFGTADLTGASLTSVPDKVLRNYTNLVTLILSNNEIIAIDENAFQGLTSLRNLSLSHNDFESWDSTAIPKHLKFLESLDMSGNDWIPSSEVLRMRSLSTIRGVSWGQCSDCELTRNVNQTQLDRLLTLEDLEWVPGYACRARIHTYSAQVKRFAKEGFYPSCLVEGSECFAAEVKVRADSPCRDVNTKVLTLEYVFGPVALVLNLVVVVTTACSRRLRRNIAMVLVSNLAFGDLLNGIHAIAVAVVHHIYDYAGTRKFADTKCDYIGPLWMLGQAISVSCSLVLTYERYRSVVNSVKVKVKSKMKMKTARISIFVCWVWSFAAAFLPLAGIGMYSIGTFCIPIYPVRSIPHQFWYSVVVTLIAATMYIVTFPLYIRLYLYVKRSSNRIGSKTDVALAKRIFVLVMSNMFFFLLPIMISLAWSVLSRHQVMSRVVAEVLTSSFCLICLTVNSCLNPVLYALRNRTFIKELRRMLYHMVGWYCGWCSDNGRGSNERTSRSNSASRGSTHQLQKYAL</sequence>
<dbReference type="Proteomes" id="UP000001593">
    <property type="component" value="Unassembled WGS sequence"/>
</dbReference>
<dbReference type="SUPFAM" id="SSF52058">
    <property type="entry name" value="L domain-like"/>
    <property type="match status" value="1"/>
</dbReference>
<evidence type="ECO:0000259" key="13">
    <source>
        <dbReference type="PROSITE" id="PS50262"/>
    </source>
</evidence>
<evidence type="ECO:0000256" key="9">
    <source>
        <dbReference type="ARBA" id="ARBA00023170"/>
    </source>
</evidence>
<evidence type="ECO:0000256" key="1">
    <source>
        <dbReference type="ARBA" id="ARBA00004651"/>
    </source>
</evidence>
<protein>
    <recommendedName>
        <fullName evidence="13">G-protein coupled receptors family 1 profile domain-containing protein</fullName>
    </recommendedName>
</protein>
<evidence type="ECO:0000256" key="6">
    <source>
        <dbReference type="ARBA" id="ARBA00022989"/>
    </source>
</evidence>
<feature type="transmembrane region" description="Helical" evidence="12">
    <location>
        <begin position="219"/>
        <end position="238"/>
    </location>
</feature>
<feature type="transmembrane region" description="Helical" evidence="12">
    <location>
        <begin position="250"/>
        <end position="274"/>
    </location>
</feature>
<dbReference type="Gene3D" id="3.80.10.10">
    <property type="entry name" value="Ribonuclease Inhibitor"/>
    <property type="match status" value="1"/>
</dbReference>
<evidence type="ECO:0000256" key="8">
    <source>
        <dbReference type="ARBA" id="ARBA00023136"/>
    </source>
</evidence>
<keyword evidence="4 12" id="KW-0812">Transmembrane</keyword>
<dbReference type="HOGENOM" id="CLU_026048_0_0_1"/>
<dbReference type="EMBL" id="DS469679">
    <property type="protein sequence ID" value="EDO36077.1"/>
    <property type="molecule type" value="Genomic_DNA"/>
</dbReference>
<keyword evidence="2" id="KW-1003">Cell membrane</keyword>
<dbReference type="InParanoid" id="A7SJN7"/>
<feature type="transmembrane region" description="Helical" evidence="12">
    <location>
        <begin position="333"/>
        <end position="358"/>
    </location>
</feature>
<evidence type="ECO:0000256" key="4">
    <source>
        <dbReference type="ARBA" id="ARBA00022692"/>
    </source>
</evidence>
<feature type="transmembrane region" description="Helical" evidence="12">
    <location>
        <begin position="425"/>
        <end position="446"/>
    </location>
</feature>
<accession>A7SJN7</accession>
<dbReference type="FunFam" id="1.20.1070.10:FF:000731">
    <property type="entry name" value="Predicted protein"/>
    <property type="match status" value="1"/>
</dbReference>
<evidence type="ECO:0000256" key="12">
    <source>
        <dbReference type="SAM" id="Phobius"/>
    </source>
</evidence>
<keyword evidence="5" id="KW-0677">Repeat</keyword>
<keyword evidence="6 12" id="KW-1133">Transmembrane helix</keyword>
<proteinExistence type="predicted"/>
<feature type="compositionally biased region" description="Polar residues" evidence="11">
    <location>
        <begin position="522"/>
        <end position="539"/>
    </location>
</feature>
<feature type="transmembrane region" description="Helical" evidence="12">
    <location>
        <begin position="378"/>
        <end position="404"/>
    </location>
</feature>
<feature type="transmembrane region" description="Helical" evidence="12">
    <location>
        <begin position="294"/>
        <end position="312"/>
    </location>
</feature>
<feature type="transmembrane region" description="Helical" evidence="12">
    <location>
        <begin position="458"/>
        <end position="485"/>
    </location>
</feature>
<evidence type="ECO:0000256" key="2">
    <source>
        <dbReference type="ARBA" id="ARBA00022475"/>
    </source>
</evidence>
<dbReference type="SUPFAM" id="SSF81321">
    <property type="entry name" value="Family A G protein-coupled receptor-like"/>
    <property type="match status" value="1"/>
</dbReference>
<dbReference type="AlphaFoldDB" id="A7SJN7"/>
<evidence type="ECO:0000313" key="15">
    <source>
        <dbReference type="Proteomes" id="UP000001593"/>
    </source>
</evidence>
<dbReference type="PANTHER" id="PTHR24372:SF77">
    <property type="entry name" value="G-PROTEIN COUPLED RECEPTORS FAMILY 1 PROFILE DOMAIN-CONTAINING PROTEIN"/>
    <property type="match status" value="1"/>
</dbReference>
<dbReference type="GO" id="GO:0005886">
    <property type="term" value="C:plasma membrane"/>
    <property type="evidence" value="ECO:0000318"/>
    <property type="project" value="GO_Central"/>
</dbReference>
<dbReference type="Pfam" id="PF13855">
    <property type="entry name" value="LRR_8"/>
    <property type="match status" value="1"/>
</dbReference>
<dbReference type="InterPro" id="IPR000276">
    <property type="entry name" value="GPCR_Rhodpsn"/>
</dbReference>
<dbReference type="Pfam" id="PF00001">
    <property type="entry name" value="7tm_1"/>
    <property type="match status" value="1"/>
</dbReference>
<name>A7SJN7_NEMVE</name>
<feature type="region of interest" description="Disordered" evidence="11">
    <location>
        <begin position="519"/>
        <end position="539"/>
    </location>
</feature>
<dbReference type="PRINTS" id="PR00237">
    <property type="entry name" value="GPCRRHODOPSN"/>
</dbReference>
<evidence type="ECO:0000256" key="7">
    <source>
        <dbReference type="ARBA" id="ARBA00023040"/>
    </source>
</evidence>
<feature type="domain" description="G-protein coupled receptors family 1 profile" evidence="13">
    <location>
        <begin position="228"/>
        <end position="483"/>
    </location>
</feature>
<evidence type="ECO:0000256" key="3">
    <source>
        <dbReference type="ARBA" id="ARBA00022614"/>
    </source>
</evidence>
<keyword evidence="7" id="KW-0297">G-protein coupled receptor</keyword>
<dbReference type="GO" id="GO:0007189">
    <property type="term" value="P:adenylate cyclase-activating G protein-coupled receptor signaling pathway"/>
    <property type="evidence" value="ECO:0000318"/>
    <property type="project" value="GO_Central"/>
</dbReference>
<dbReference type="InterPro" id="IPR017452">
    <property type="entry name" value="GPCR_Rhodpsn_7TM"/>
</dbReference>
<comment type="subcellular location">
    <subcellularLocation>
        <location evidence="1">Cell membrane</location>
        <topology evidence="1">Multi-pass membrane protein</topology>
    </subcellularLocation>
</comment>
<keyword evidence="9" id="KW-0675">Receptor</keyword>
<keyword evidence="8 12" id="KW-0472">Membrane</keyword>
<organism evidence="14 15">
    <name type="scientific">Nematostella vectensis</name>
    <name type="common">Starlet sea anemone</name>
    <dbReference type="NCBI Taxonomy" id="45351"/>
    <lineage>
        <taxon>Eukaryota</taxon>
        <taxon>Metazoa</taxon>
        <taxon>Cnidaria</taxon>
        <taxon>Anthozoa</taxon>
        <taxon>Hexacorallia</taxon>
        <taxon>Actiniaria</taxon>
        <taxon>Edwardsiidae</taxon>
        <taxon>Nematostella</taxon>
    </lineage>
</organism>
<dbReference type="InterPro" id="IPR001611">
    <property type="entry name" value="Leu-rich_rpt"/>
</dbReference>
<keyword evidence="10" id="KW-0807">Transducer</keyword>
<dbReference type="PANTHER" id="PTHR24372">
    <property type="entry name" value="GLYCOPROTEIN HORMONE RECEPTOR"/>
    <property type="match status" value="1"/>
</dbReference>
<dbReference type="PhylomeDB" id="A7SJN7"/>
<evidence type="ECO:0000256" key="10">
    <source>
        <dbReference type="ARBA" id="ARBA00023224"/>
    </source>
</evidence>
<evidence type="ECO:0000313" key="14">
    <source>
        <dbReference type="EMBL" id="EDO36077.1"/>
    </source>
</evidence>
<dbReference type="InterPro" id="IPR003591">
    <property type="entry name" value="Leu-rich_rpt_typical-subtyp"/>
</dbReference>
<dbReference type="GO" id="GO:0009755">
    <property type="term" value="P:hormone-mediated signaling pathway"/>
    <property type="evidence" value="ECO:0000318"/>
    <property type="project" value="GO_Central"/>
</dbReference>
<dbReference type="PROSITE" id="PS50262">
    <property type="entry name" value="G_PROTEIN_RECEP_F1_2"/>
    <property type="match status" value="1"/>
</dbReference>
<dbReference type="Gene3D" id="1.20.1070.10">
    <property type="entry name" value="Rhodopsin 7-helix transmembrane proteins"/>
    <property type="match status" value="1"/>
</dbReference>
<keyword evidence="15" id="KW-1185">Reference proteome</keyword>
<dbReference type="SMART" id="SM00369">
    <property type="entry name" value="LRR_TYP"/>
    <property type="match status" value="2"/>
</dbReference>